<dbReference type="Pfam" id="PF10093">
    <property type="entry name" value="EarP"/>
    <property type="match status" value="1"/>
</dbReference>
<organism evidence="9 10">
    <name type="scientific">Tepidimonas fonticaldi</name>
    <dbReference type="NCBI Taxonomy" id="1101373"/>
    <lineage>
        <taxon>Bacteria</taxon>
        <taxon>Pseudomonadati</taxon>
        <taxon>Pseudomonadota</taxon>
        <taxon>Betaproteobacteria</taxon>
        <taxon>Burkholderiales</taxon>
        <taxon>Tepidimonas</taxon>
    </lineage>
</organism>
<dbReference type="RefSeq" id="WP_143968399.1">
    <property type="nucleotide sequence ID" value="NZ_VJOO01000004.1"/>
</dbReference>
<comment type="function">
    <text evidence="3">Protein-arginine rhamnosyltransferase that catalyzes the transfer of a single rhamnose to elongation factor P (EF-P) on 'Lys-32', a modification required for EF-P-dependent rescue of polyproline stalled ribosomes.</text>
</comment>
<evidence type="ECO:0000256" key="4">
    <source>
        <dbReference type="ARBA" id="ARBA00024346"/>
    </source>
</evidence>
<evidence type="ECO:0000313" key="9">
    <source>
        <dbReference type="EMBL" id="TSE37686.1"/>
    </source>
</evidence>
<sequence length="396" mass="43109">MSDPVLHSTAPATGGRDSAHCTAPAAPRSLNAAPPPLTWDVFCHVIDNWGDVGVCWRLCQQLATAGQRVRLWIDDAAALDWMAPGARAGHVPGVQIHPWPRGRADCPPPSLPPADVLVEAFGCHVPDAWVAALLPPVGRDGRPTVWLNLEYLSAEPWVARSHGLPSPVLSGPLAGRTKWFFFPGFTPDTGGLLREADLAQRQARFDAQAWRAASGPHDGPWVSLFCYEPGALPRLVVQPALATAQWLVAAGRSAAAWAALAPPLPIGAAARVLENVPQPGFDERLWACDLNLVRGEDSLVRALWAGRAFLWQLYPQDDGAHHDKLEAFLAWLDAPADWQAWLRAWNGVPGVDPPALTTERLARWQAAARAARDRLWTQDDLLTRLLAFVYGRRGTM</sequence>
<evidence type="ECO:0000256" key="6">
    <source>
        <dbReference type="ARBA" id="ARBA00030025"/>
    </source>
</evidence>
<proteinExistence type="inferred from homology"/>
<evidence type="ECO:0000313" key="10">
    <source>
        <dbReference type="Proteomes" id="UP000316388"/>
    </source>
</evidence>
<name>A0A554XPD1_9BURK</name>
<dbReference type="AlphaFoldDB" id="A0A554XPD1"/>
<evidence type="ECO:0000256" key="5">
    <source>
        <dbReference type="ARBA" id="ARBA00024416"/>
    </source>
</evidence>
<comment type="catalytic activity">
    <reaction evidence="7">
        <text>dTDP-beta-L-rhamnose + L-arginyl-[protein] = N(omega)-(alpha-L-rhamnosyl)-L-arginyl-[protein] + dTDP + H(+)</text>
        <dbReference type="Rhea" id="RHEA:66692"/>
        <dbReference type="Rhea" id="RHEA-COMP:10532"/>
        <dbReference type="Rhea" id="RHEA-COMP:17096"/>
        <dbReference type="ChEBI" id="CHEBI:15378"/>
        <dbReference type="ChEBI" id="CHEBI:29965"/>
        <dbReference type="ChEBI" id="CHEBI:57510"/>
        <dbReference type="ChEBI" id="CHEBI:58369"/>
        <dbReference type="ChEBI" id="CHEBI:167445"/>
    </reaction>
    <physiologicalReaction direction="left-to-right" evidence="7">
        <dbReference type="Rhea" id="RHEA:66693"/>
    </physiologicalReaction>
</comment>
<dbReference type="Proteomes" id="UP000316388">
    <property type="component" value="Unassembled WGS sequence"/>
</dbReference>
<dbReference type="InterPro" id="IPR016633">
    <property type="entry name" value="EarP"/>
</dbReference>
<dbReference type="NCBIfam" id="TIGR03837">
    <property type="entry name" value="efp_Arg_rhamno"/>
    <property type="match status" value="1"/>
</dbReference>
<feature type="region of interest" description="Disordered" evidence="8">
    <location>
        <begin position="1"/>
        <end position="22"/>
    </location>
</feature>
<dbReference type="EMBL" id="VJOO01000004">
    <property type="protein sequence ID" value="TSE37686.1"/>
    <property type="molecule type" value="Genomic_DNA"/>
</dbReference>
<comment type="similarity">
    <text evidence="4">Belongs to the glycosyltransferase 104 family.</text>
</comment>
<keyword evidence="1" id="KW-0328">Glycosyltransferase</keyword>
<keyword evidence="2" id="KW-0808">Transferase</keyword>
<evidence type="ECO:0000256" key="8">
    <source>
        <dbReference type="SAM" id="MobiDB-lite"/>
    </source>
</evidence>
<protein>
    <recommendedName>
        <fullName evidence="5">Protein-arginine rhamnosyltransferase</fullName>
    </recommendedName>
    <alternativeName>
        <fullName evidence="6">EF-P arginine rhamnosyltransferase</fullName>
    </alternativeName>
</protein>
<evidence type="ECO:0000256" key="7">
    <source>
        <dbReference type="ARBA" id="ARBA00048472"/>
    </source>
</evidence>
<evidence type="ECO:0000256" key="1">
    <source>
        <dbReference type="ARBA" id="ARBA00022676"/>
    </source>
</evidence>
<dbReference type="GO" id="GO:0106361">
    <property type="term" value="F:protein-arginine rhamnosyltransferase activity"/>
    <property type="evidence" value="ECO:0007669"/>
    <property type="project" value="InterPro"/>
</dbReference>
<reference evidence="9 10" key="1">
    <citation type="submission" date="2019-07" db="EMBL/GenBank/DDBJ databases">
        <title>Tepidimonas fonticaldi AT-A2 draft genome.</title>
        <authorList>
            <person name="Da Costa M.S."/>
            <person name="Froufe H.J.C."/>
            <person name="Egas C."/>
            <person name="Albuquerque L."/>
        </authorList>
    </citation>
    <scope>NUCLEOTIDE SEQUENCE [LARGE SCALE GENOMIC DNA]</scope>
    <source>
        <strain evidence="9 10">AT-A2</strain>
    </source>
</reference>
<accession>A0A554XPD1</accession>
<comment type="caution">
    <text evidence="9">The sequence shown here is derived from an EMBL/GenBank/DDBJ whole genome shotgun (WGS) entry which is preliminary data.</text>
</comment>
<evidence type="ECO:0000256" key="2">
    <source>
        <dbReference type="ARBA" id="ARBA00022679"/>
    </source>
</evidence>
<gene>
    <name evidence="9" type="ORF">Tfont_00682</name>
</gene>
<evidence type="ECO:0000256" key="3">
    <source>
        <dbReference type="ARBA" id="ARBA00024303"/>
    </source>
</evidence>